<proteinExistence type="predicted"/>
<reference evidence="2" key="1">
    <citation type="submission" date="2016-11" db="UniProtKB">
        <authorList>
            <consortium name="WormBaseParasite"/>
        </authorList>
    </citation>
    <scope>IDENTIFICATION</scope>
</reference>
<protein>
    <submittedName>
        <fullName evidence="2">Ovule protein</fullName>
    </submittedName>
</protein>
<keyword evidence="1" id="KW-1185">Reference proteome</keyword>
<dbReference type="Proteomes" id="UP000095287">
    <property type="component" value="Unplaced"/>
</dbReference>
<sequence>MTLSHCHIRRTSTLLSLPTNLSCDFSSDVIQPNPLRNPHLSEHRPVAQNIVKRVTTGCNVVSLDRR</sequence>
<accession>A0A1I8AWP3</accession>
<organism evidence="1 2">
    <name type="scientific">Steinernema glaseri</name>
    <dbReference type="NCBI Taxonomy" id="37863"/>
    <lineage>
        <taxon>Eukaryota</taxon>
        <taxon>Metazoa</taxon>
        <taxon>Ecdysozoa</taxon>
        <taxon>Nematoda</taxon>
        <taxon>Chromadorea</taxon>
        <taxon>Rhabditida</taxon>
        <taxon>Tylenchina</taxon>
        <taxon>Panagrolaimomorpha</taxon>
        <taxon>Strongyloidoidea</taxon>
        <taxon>Steinernematidae</taxon>
        <taxon>Steinernema</taxon>
    </lineage>
</organism>
<evidence type="ECO:0000313" key="1">
    <source>
        <dbReference type="Proteomes" id="UP000095287"/>
    </source>
</evidence>
<evidence type="ECO:0000313" key="2">
    <source>
        <dbReference type="WBParaSite" id="L893_g9724.t1"/>
    </source>
</evidence>
<name>A0A1I8AWP3_9BILA</name>
<dbReference type="WBParaSite" id="L893_g9724.t1">
    <property type="protein sequence ID" value="L893_g9724.t1"/>
    <property type="gene ID" value="L893_g9724"/>
</dbReference>
<dbReference type="AlphaFoldDB" id="A0A1I8AWP3"/>